<dbReference type="PANTHER" id="PTHR34962:SF1">
    <property type="entry name" value="EMBRYO DEFECTIVE 1703-RELATED"/>
    <property type="match status" value="1"/>
</dbReference>
<feature type="compositionally biased region" description="Basic and acidic residues" evidence="1">
    <location>
        <begin position="815"/>
        <end position="827"/>
    </location>
</feature>
<protein>
    <submittedName>
        <fullName evidence="2">Uncharacterized protein</fullName>
    </submittedName>
</protein>
<dbReference type="InterPro" id="IPR021503">
    <property type="entry name" value="DUF3110"/>
</dbReference>
<name>A0ABD3HWR0_9MARC</name>
<comment type="caution">
    <text evidence="2">The sequence shown here is derived from an EMBL/GenBank/DDBJ whole genome shotgun (WGS) entry which is preliminary data.</text>
</comment>
<proteinExistence type="predicted"/>
<feature type="region of interest" description="Disordered" evidence="1">
    <location>
        <begin position="349"/>
        <end position="405"/>
    </location>
</feature>
<feature type="compositionally biased region" description="Basic and acidic residues" evidence="1">
    <location>
        <begin position="689"/>
        <end position="706"/>
    </location>
</feature>
<feature type="compositionally biased region" description="Polar residues" evidence="1">
    <location>
        <begin position="578"/>
        <end position="588"/>
    </location>
</feature>
<sequence length="1171" mass="131082">MALVVPVSATPSTSQTPSCHGREGILTLGNFMPAVNSAFPTPVNFRITSNCLRRNSAESSFGTRRGRERNCYERHVTRRCFPVFSGCSDFLGQKLNASVSHQRQKRAFVLCTAAASSGRSVDSEDEGDEQAVEDVEAREVIDVANEADAKAEDEIRRKEEYTKFRESLEVQRKRFWHNLKEQHQVYKADREEWGVGLNPIFTVYEDAGGKRYKVDVDEDEIWTRSGVDPEFPQYAEDDAREFVERRIAKANAIARNILDGVYEPNELSVLYKFQRDGHGARVGTVGLHSPPNFLPAPLRDLNVGNIFALTLIGGLAYKWWSERKAKSTSPVVNDEEQRLMKMRKLRAKRNENQVIENPEVIQEEDTTEEDGNEKRNREPPETQAKNAVVDVTPNTGVGNKPSIADEEFQRKVEEIRAMARQVRLQEEQAADRQFAQKLEKLERKRSAEEEMKKKLRSKDLESLAESLDEVRRLGLADDDSTAASSVDFNSTTSSPDTGNRAKSLNGKIPTVPELSSTENRTSSILDKTLPPESTPESTQAVNGRATPPSPQSSSGVKPRIILSPTEARASIAAKRANLDSNGSSTTPRKSALSADDLKAKIKSKRGKAASETVNGTPRGASNGVVRETSDQSAESLSLEMPLRPSLDANSARESADGRVSSLDNEDVAGVPSGEHDAGAAQDAGVLNKSAHEEERTPEENGEEVPKKKVPKSSREEEEEQEWMSDQVLREIVFKVQANEEAGREPFFGLNSEQEKRFFKGLERKFAREGDRVKTWIKDRVENIDYGADGVSFADPPEAYTMKWKEGMKNSSKASEFSKRFSEDRGRLMQEQSGIEYTSSYEADDEDDAEPSKSSTSNPEVTPSGSPKPEQPNIVGQGKAKEIISSNAKTVVTSSGRPAGFNPGATSTEKNEDESAETWQHTKRWAQDLQRKYELEKDPETRAVMREIGQDLDKWITEEEIEEASRLLDKGVEGEQEYVRMHYERTKAKMKQQREKFGREAMMSKYSEFKPEQEEPELWWFDLPYVLCIGLQSTLDGEVQNGLYSVDIGPAMEGVGDGADAIHTVAFQDRGDAHNFCRLLEQESSKIGAEMVEVIPFEPKELYRDAKEEGYKVTVIKRGQLQLSVDQSLEEVESRILELGSARFYDDLIRDRSIDIDAVIDEGLGYGQQPQF</sequence>
<dbReference type="AlphaFoldDB" id="A0ABD3HWR0"/>
<feature type="compositionally biased region" description="Acidic residues" evidence="1">
    <location>
        <begin position="361"/>
        <end position="371"/>
    </location>
</feature>
<gene>
    <name evidence="2" type="ORF">R1sor_009462</name>
</gene>
<feature type="compositionally biased region" description="Polar residues" evidence="1">
    <location>
        <begin position="883"/>
        <end position="895"/>
    </location>
</feature>
<accession>A0ABD3HWR0</accession>
<evidence type="ECO:0000313" key="2">
    <source>
        <dbReference type="EMBL" id="KAL3695386.1"/>
    </source>
</evidence>
<dbReference type="EMBL" id="JBJQOH010000002">
    <property type="protein sequence ID" value="KAL3695386.1"/>
    <property type="molecule type" value="Genomic_DNA"/>
</dbReference>
<dbReference type="Pfam" id="PF11360">
    <property type="entry name" value="DUF3110"/>
    <property type="match status" value="1"/>
</dbReference>
<feature type="compositionally biased region" description="Polar residues" evidence="1">
    <location>
        <begin position="513"/>
        <end position="525"/>
    </location>
</feature>
<feature type="compositionally biased region" description="Basic and acidic residues" evidence="1">
    <location>
        <begin position="443"/>
        <end position="461"/>
    </location>
</feature>
<feature type="compositionally biased region" description="Polar residues" evidence="1">
    <location>
        <begin position="486"/>
        <end position="502"/>
    </location>
</feature>
<keyword evidence="3" id="KW-1185">Reference proteome</keyword>
<feature type="region of interest" description="Disordered" evidence="1">
    <location>
        <begin position="476"/>
        <end position="723"/>
    </location>
</feature>
<feature type="region of interest" description="Disordered" evidence="1">
    <location>
        <begin position="443"/>
        <end position="462"/>
    </location>
</feature>
<dbReference type="PANTHER" id="PTHR34962">
    <property type="entry name" value="EMBRYO DEFECTIVE 1703-RELATED"/>
    <property type="match status" value="1"/>
</dbReference>
<dbReference type="Proteomes" id="UP001633002">
    <property type="component" value="Unassembled WGS sequence"/>
</dbReference>
<organism evidence="2 3">
    <name type="scientific">Riccia sorocarpa</name>
    <dbReference type="NCBI Taxonomy" id="122646"/>
    <lineage>
        <taxon>Eukaryota</taxon>
        <taxon>Viridiplantae</taxon>
        <taxon>Streptophyta</taxon>
        <taxon>Embryophyta</taxon>
        <taxon>Marchantiophyta</taxon>
        <taxon>Marchantiopsida</taxon>
        <taxon>Marchantiidae</taxon>
        <taxon>Marchantiales</taxon>
        <taxon>Ricciaceae</taxon>
        <taxon>Riccia</taxon>
    </lineage>
</organism>
<feature type="compositionally biased region" description="Polar residues" evidence="1">
    <location>
        <begin position="851"/>
        <end position="864"/>
    </location>
</feature>
<reference evidence="2 3" key="1">
    <citation type="submission" date="2024-09" db="EMBL/GenBank/DDBJ databases">
        <title>Chromosome-scale assembly of Riccia sorocarpa.</title>
        <authorList>
            <person name="Paukszto L."/>
        </authorList>
    </citation>
    <scope>NUCLEOTIDE SEQUENCE [LARGE SCALE GENOMIC DNA]</scope>
    <source>
        <strain evidence="2">LP-2024</strain>
        <tissue evidence="2">Aerial parts of the thallus</tissue>
    </source>
</reference>
<feature type="region of interest" description="Disordered" evidence="1">
    <location>
        <begin position="805"/>
        <end position="921"/>
    </location>
</feature>
<evidence type="ECO:0000313" key="3">
    <source>
        <dbReference type="Proteomes" id="UP001633002"/>
    </source>
</evidence>
<feature type="compositionally biased region" description="Polar residues" evidence="1">
    <location>
        <begin position="829"/>
        <end position="840"/>
    </location>
</feature>
<evidence type="ECO:0000256" key="1">
    <source>
        <dbReference type="SAM" id="MobiDB-lite"/>
    </source>
</evidence>